<organism evidence="1 2">
    <name type="scientific">Sphaerodactylus townsendi</name>
    <dbReference type="NCBI Taxonomy" id="933632"/>
    <lineage>
        <taxon>Eukaryota</taxon>
        <taxon>Metazoa</taxon>
        <taxon>Chordata</taxon>
        <taxon>Craniata</taxon>
        <taxon>Vertebrata</taxon>
        <taxon>Euteleostomi</taxon>
        <taxon>Lepidosauria</taxon>
        <taxon>Squamata</taxon>
        <taxon>Bifurcata</taxon>
        <taxon>Gekkota</taxon>
        <taxon>Sphaerodactylidae</taxon>
        <taxon>Sphaerodactylus</taxon>
    </lineage>
</organism>
<sequence length="173" mass="19208">MALQKAARFAAHGESIVANSRGGLGRVWGRLWSCVAVVHPLPRADVQDVRRALQTVMQLRPGGKSNPRSLEPLVSPEELEQSQKLVTEFGVPGGEGDRLQARLQRRAARMENWIGGFSRPTWKVDFQLAVHSSPAVGVTKQDFNDWKGQLRTGILNLVDPMGISEFENREMDP</sequence>
<gene>
    <name evidence="1" type="ORF">K3G42_006262</name>
</gene>
<evidence type="ECO:0000313" key="1">
    <source>
        <dbReference type="EMBL" id="KAH7991461.1"/>
    </source>
</evidence>
<protein>
    <submittedName>
        <fullName evidence="1">Uncharacterized protein</fullName>
    </submittedName>
</protein>
<evidence type="ECO:0000313" key="2">
    <source>
        <dbReference type="Proteomes" id="UP000827872"/>
    </source>
</evidence>
<keyword evidence="2" id="KW-1185">Reference proteome</keyword>
<dbReference type="EMBL" id="CM037616">
    <property type="protein sequence ID" value="KAH7991461.1"/>
    <property type="molecule type" value="Genomic_DNA"/>
</dbReference>
<dbReference type="Proteomes" id="UP000827872">
    <property type="component" value="Linkage Group LG03"/>
</dbReference>
<comment type="caution">
    <text evidence="1">The sequence shown here is derived from an EMBL/GenBank/DDBJ whole genome shotgun (WGS) entry which is preliminary data.</text>
</comment>
<reference evidence="1" key="1">
    <citation type="submission" date="2021-08" db="EMBL/GenBank/DDBJ databases">
        <title>The first chromosome-level gecko genome reveals the dynamic sex chromosomes of Neotropical dwarf geckos (Sphaerodactylidae: Sphaerodactylus).</title>
        <authorList>
            <person name="Pinto B.J."/>
            <person name="Keating S.E."/>
            <person name="Gamble T."/>
        </authorList>
    </citation>
    <scope>NUCLEOTIDE SEQUENCE</scope>
    <source>
        <strain evidence="1">TG3544</strain>
    </source>
</reference>
<proteinExistence type="predicted"/>
<accession>A0ACB8EG65</accession>
<name>A0ACB8EG65_9SAUR</name>